<proteinExistence type="predicted"/>
<evidence type="ECO:0000313" key="2">
    <source>
        <dbReference type="Proteomes" id="UP001153269"/>
    </source>
</evidence>
<protein>
    <submittedName>
        <fullName evidence="1">Uncharacterized protein</fullName>
    </submittedName>
</protein>
<gene>
    <name evidence="1" type="ORF">PLEPLA_LOCUS23382</name>
</gene>
<reference evidence="1" key="1">
    <citation type="submission" date="2020-03" db="EMBL/GenBank/DDBJ databases">
        <authorList>
            <person name="Weist P."/>
        </authorList>
    </citation>
    <scope>NUCLEOTIDE SEQUENCE</scope>
</reference>
<dbReference type="AlphaFoldDB" id="A0A9N7UMS6"/>
<accession>A0A9N7UMS6</accession>
<dbReference type="EMBL" id="CADEAL010001757">
    <property type="protein sequence ID" value="CAB1435291.1"/>
    <property type="molecule type" value="Genomic_DNA"/>
</dbReference>
<sequence>MSYVHSVVVVTREKTRIKGSPRIPGCLNFTQRCENQQETQLSSPIGHSGPHYLWGLPGPYKARSPPLLAQEEWTNISVSRCAKLVETYPKRHAALIAAKEGSPRY</sequence>
<name>A0A9N7UMS6_PLEPL</name>
<evidence type="ECO:0000313" key="1">
    <source>
        <dbReference type="EMBL" id="CAB1435291.1"/>
    </source>
</evidence>
<organism evidence="1 2">
    <name type="scientific">Pleuronectes platessa</name>
    <name type="common">European plaice</name>
    <dbReference type="NCBI Taxonomy" id="8262"/>
    <lineage>
        <taxon>Eukaryota</taxon>
        <taxon>Metazoa</taxon>
        <taxon>Chordata</taxon>
        <taxon>Craniata</taxon>
        <taxon>Vertebrata</taxon>
        <taxon>Euteleostomi</taxon>
        <taxon>Actinopterygii</taxon>
        <taxon>Neopterygii</taxon>
        <taxon>Teleostei</taxon>
        <taxon>Neoteleostei</taxon>
        <taxon>Acanthomorphata</taxon>
        <taxon>Carangaria</taxon>
        <taxon>Pleuronectiformes</taxon>
        <taxon>Pleuronectoidei</taxon>
        <taxon>Pleuronectidae</taxon>
        <taxon>Pleuronectes</taxon>
    </lineage>
</organism>
<dbReference type="Proteomes" id="UP001153269">
    <property type="component" value="Unassembled WGS sequence"/>
</dbReference>
<comment type="caution">
    <text evidence="1">The sequence shown here is derived from an EMBL/GenBank/DDBJ whole genome shotgun (WGS) entry which is preliminary data.</text>
</comment>
<keyword evidence="2" id="KW-1185">Reference proteome</keyword>